<feature type="transmembrane region" description="Helical" evidence="2">
    <location>
        <begin position="272"/>
        <end position="291"/>
    </location>
</feature>
<dbReference type="NCBIfam" id="NF037959">
    <property type="entry name" value="MFS_SpdSyn"/>
    <property type="match status" value="1"/>
</dbReference>
<dbReference type="GO" id="GO:0006596">
    <property type="term" value="P:polyamine biosynthetic process"/>
    <property type="evidence" value="ECO:0007669"/>
    <property type="project" value="UniProtKB-KW"/>
</dbReference>
<accession>A0A371R869</accession>
<dbReference type="AlphaFoldDB" id="A0A371R869"/>
<proteinExistence type="predicted"/>
<evidence type="ECO:0008006" key="5">
    <source>
        <dbReference type="Google" id="ProtNLM"/>
    </source>
</evidence>
<dbReference type="PANTHER" id="PTHR43317:SF1">
    <property type="entry name" value="THERMOSPERMINE SYNTHASE ACAULIS5"/>
    <property type="match status" value="1"/>
</dbReference>
<feature type="transmembrane region" description="Helical" evidence="2">
    <location>
        <begin position="405"/>
        <end position="425"/>
    </location>
</feature>
<reference evidence="3 4" key="1">
    <citation type="submission" date="2018-08" db="EMBL/GenBank/DDBJ databases">
        <title>Parvularcula sp. SM1705, isolated from surface water of the South Sea China.</title>
        <authorList>
            <person name="Sun L."/>
        </authorList>
    </citation>
    <scope>NUCLEOTIDE SEQUENCE [LARGE SCALE GENOMIC DNA]</scope>
    <source>
        <strain evidence="3 4">SM1705</strain>
    </source>
</reference>
<evidence type="ECO:0000313" key="3">
    <source>
        <dbReference type="EMBL" id="RFB01635.1"/>
    </source>
</evidence>
<comment type="caution">
    <text evidence="3">The sequence shown here is derived from an EMBL/GenBank/DDBJ whole genome shotgun (WGS) entry which is preliminary data.</text>
</comment>
<dbReference type="Proteomes" id="UP000264589">
    <property type="component" value="Unassembled WGS sequence"/>
</dbReference>
<feature type="transmembrane region" description="Helical" evidence="2">
    <location>
        <begin position="437"/>
        <end position="453"/>
    </location>
</feature>
<keyword evidence="2" id="KW-0812">Transmembrane</keyword>
<keyword evidence="4" id="KW-1185">Reference proteome</keyword>
<evidence type="ECO:0000256" key="2">
    <source>
        <dbReference type="SAM" id="Phobius"/>
    </source>
</evidence>
<feature type="transmembrane region" description="Helical" evidence="2">
    <location>
        <begin position="163"/>
        <end position="183"/>
    </location>
</feature>
<dbReference type="InParanoid" id="A0A371R869"/>
<sequence>MSTTSVRQDAVLSSPRGARILAGRLPFIATILTSAALIFLVQPLFAKLATPLLGGTPSVWNVSLVCFQTALLAGYAYAHALARFVPLRHQVAVHGAVLVLAGLTLPIGLSGVLGAPNEGNPLVWLMGTFAVSIAPVFIAISATSPLLQHWYGHSGEKDAEDPYFLYGASNIGSLIGLVAYPVVLEPLIGVTTQGWIWAAGYAIASTGLIVCGLIVAARSRTAQTTEHHESATSTAPAGTMTERLRWLALAFLPSSLLVGTTSHISTDVASAPFLWSPPLILYIGSFIIAFGAREALFTRMAGIVLPVAAGLVLLTVFATSWPILIEIGIALAALGAAALYCHGTLAASRPPKSRLTEFYFIMSLGGVIGGAFNAILAPLLFSSVVEFPLIMALVLLTLPKGVSGGLIRVGIFTTIAMGSVVIGSMMSGHDKGDVQQFSAQLFLFVPLILLILARGSRSIALACVASLAAAAIAAPFMGKQTLLTERSFFGVHRVSQTEHLRVLIHGTTVHGAQRLEDQGRPTPITYYHATSPIGEVFSSYKERSPVGVVGLGVGSVACAMDPSQRGVFYEIDPVVVEIARNPALFNFLSACGGNSEIVMGDGRLTVADAQEGTYGFMLLDAFSSDAVPAHLLTREALSMFMSRTTDDGVLAIHISNRHLNLGPIIGRIAGAEGWVAIEKKSRVDNPLETFAAPTRVVALARHDTDLLPLLANGGWKPLTSDGKHPWTDERSNILGAWVANW</sequence>
<organism evidence="3 4">
    <name type="scientific">Parvularcula marina</name>
    <dbReference type="NCBI Taxonomy" id="2292771"/>
    <lineage>
        <taxon>Bacteria</taxon>
        <taxon>Pseudomonadati</taxon>
        <taxon>Pseudomonadota</taxon>
        <taxon>Alphaproteobacteria</taxon>
        <taxon>Parvularculales</taxon>
        <taxon>Parvularculaceae</taxon>
        <taxon>Parvularcula</taxon>
    </lineage>
</organism>
<evidence type="ECO:0000313" key="4">
    <source>
        <dbReference type="Proteomes" id="UP000264589"/>
    </source>
</evidence>
<dbReference type="SUPFAM" id="SSF53335">
    <property type="entry name" value="S-adenosyl-L-methionine-dependent methyltransferases"/>
    <property type="match status" value="1"/>
</dbReference>
<feature type="transmembrane region" description="Helical" evidence="2">
    <location>
        <begin position="58"/>
        <end position="79"/>
    </location>
</feature>
<dbReference type="Gene3D" id="3.40.50.150">
    <property type="entry name" value="Vaccinia Virus protein VP39"/>
    <property type="match status" value="1"/>
</dbReference>
<dbReference type="InterPro" id="IPR029063">
    <property type="entry name" value="SAM-dependent_MTases_sf"/>
</dbReference>
<feature type="transmembrane region" description="Helical" evidence="2">
    <location>
        <begin position="359"/>
        <end position="385"/>
    </location>
</feature>
<feature type="transmembrane region" description="Helical" evidence="2">
    <location>
        <begin position="121"/>
        <end position="142"/>
    </location>
</feature>
<dbReference type="EMBL" id="QUQO01000002">
    <property type="protein sequence ID" value="RFB01635.1"/>
    <property type="molecule type" value="Genomic_DNA"/>
</dbReference>
<feature type="transmembrane region" description="Helical" evidence="2">
    <location>
        <begin position="246"/>
        <end position="266"/>
    </location>
</feature>
<feature type="transmembrane region" description="Helical" evidence="2">
    <location>
        <begin position="91"/>
        <end position="115"/>
    </location>
</feature>
<dbReference type="OrthoDB" id="9761985at2"/>
<feature type="transmembrane region" description="Helical" evidence="2">
    <location>
        <begin position="459"/>
        <end position="478"/>
    </location>
</feature>
<dbReference type="RefSeq" id="WP_116393351.1">
    <property type="nucleotide sequence ID" value="NZ_QUQO01000002.1"/>
</dbReference>
<keyword evidence="1" id="KW-0620">Polyamine biosynthesis</keyword>
<feature type="transmembrane region" description="Helical" evidence="2">
    <location>
        <begin position="21"/>
        <end position="46"/>
    </location>
</feature>
<dbReference type="PANTHER" id="PTHR43317">
    <property type="entry name" value="THERMOSPERMINE SYNTHASE ACAULIS5"/>
    <property type="match status" value="1"/>
</dbReference>
<gene>
    <name evidence="3" type="ORF">DX908_15275</name>
</gene>
<keyword evidence="2" id="KW-0472">Membrane</keyword>
<protein>
    <recommendedName>
        <fullName evidence="5">Spermidine synthase</fullName>
    </recommendedName>
</protein>
<name>A0A371R869_9PROT</name>
<feature type="transmembrane region" description="Helical" evidence="2">
    <location>
        <begin position="195"/>
        <end position="217"/>
    </location>
</feature>
<evidence type="ECO:0000256" key="1">
    <source>
        <dbReference type="ARBA" id="ARBA00023115"/>
    </source>
</evidence>
<feature type="transmembrane region" description="Helical" evidence="2">
    <location>
        <begin position="327"/>
        <end position="347"/>
    </location>
</feature>
<feature type="transmembrane region" description="Helical" evidence="2">
    <location>
        <begin position="303"/>
        <end position="321"/>
    </location>
</feature>
<keyword evidence="2" id="KW-1133">Transmembrane helix</keyword>